<dbReference type="Proteomes" id="UP000321362">
    <property type="component" value="Chromosome"/>
</dbReference>
<sequence>MNDQELRDLLHKYGNNTATEDEKSLLESWYLHHQESELPDYTLDERLQDAAAVRENLKRQFGIGRLISLPLRISAAACVLILLSLGGFYFLRKNVAKSQLSAAIHHDIPPGQNKAVLALANGQKIYITGIKKGVIYRQGALQVTRNQNGVLAYTINKSLIEPGNADNQGPAKYNTLSTPRSGQSSITLADGTVAYLDAQSSVRFPVDFSKSKERRVEVTGQVYFDVRHNASKPFRVDVKGQTIEDIGTVFNINAYDDEPAIKTTLISGSIKITRGNSTATLRPGQQAITAPDKANIRIKETDTEEVTAWKNGYFLFNNEKLESIMRKISRWYDVEIVYPQDQNTNVEYWGSITRYDNVSKVLKMLEITGDVKFRIEGKKIFIEKK</sequence>
<evidence type="ECO:0000313" key="4">
    <source>
        <dbReference type="EMBL" id="QEC78427.1"/>
    </source>
</evidence>
<organism evidence="4 5">
    <name type="scientific">Mucilaginibacter ginsenosidivorax</name>
    <dbReference type="NCBI Taxonomy" id="862126"/>
    <lineage>
        <taxon>Bacteria</taxon>
        <taxon>Pseudomonadati</taxon>
        <taxon>Bacteroidota</taxon>
        <taxon>Sphingobacteriia</taxon>
        <taxon>Sphingobacteriales</taxon>
        <taxon>Sphingobacteriaceae</taxon>
        <taxon>Mucilaginibacter</taxon>
    </lineage>
</organism>
<feature type="transmembrane region" description="Helical" evidence="1">
    <location>
        <begin position="69"/>
        <end position="91"/>
    </location>
</feature>
<name>A0A5B8W4S5_9SPHI</name>
<dbReference type="AlphaFoldDB" id="A0A5B8W4S5"/>
<keyword evidence="5" id="KW-1185">Reference proteome</keyword>
<dbReference type="InterPro" id="IPR012373">
    <property type="entry name" value="Ferrdict_sens_TM"/>
</dbReference>
<feature type="domain" description="FecR protein" evidence="2">
    <location>
        <begin position="175"/>
        <end position="270"/>
    </location>
</feature>
<dbReference type="InterPro" id="IPR032508">
    <property type="entry name" value="FecR_C"/>
</dbReference>
<protein>
    <submittedName>
        <fullName evidence="4">DUF4974 domain-containing protein</fullName>
    </submittedName>
</protein>
<feature type="domain" description="Protein FecR C-terminal" evidence="3">
    <location>
        <begin position="313"/>
        <end position="382"/>
    </location>
</feature>
<dbReference type="PIRSF" id="PIRSF018266">
    <property type="entry name" value="FecR"/>
    <property type="match status" value="1"/>
</dbReference>
<accession>A0A5B8W4S5</accession>
<dbReference type="Pfam" id="PF04773">
    <property type="entry name" value="FecR"/>
    <property type="match status" value="1"/>
</dbReference>
<gene>
    <name evidence="4" type="ORF">FSB76_21680</name>
</gene>
<dbReference type="RefSeq" id="WP_147057051.1">
    <property type="nucleotide sequence ID" value="NZ_CP042437.1"/>
</dbReference>
<dbReference type="EMBL" id="CP042437">
    <property type="protein sequence ID" value="QEC78427.1"/>
    <property type="molecule type" value="Genomic_DNA"/>
</dbReference>
<dbReference type="GO" id="GO:0016989">
    <property type="term" value="F:sigma factor antagonist activity"/>
    <property type="evidence" value="ECO:0007669"/>
    <property type="project" value="TreeGrafter"/>
</dbReference>
<dbReference type="KEGG" id="mgk:FSB76_21680"/>
<evidence type="ECO:0000259" key="3">
    <source>
        <dbReference type="Pfam" id="PF16344"/>
    </source>
</evidence>
<dbReference type="PANTHER" id="PTHR30273:SF2">
    <property type="entry name" value="PROTEIN FECR"/>
    <property type="match status" value="1"/>
</dbReference>
<dbReference type="Gene3D" id="3.55.50.30">
    <property type="match status" value="1"/>
</dbReference>
<reference evidence="4 5" key="1">
    <citation type="journal article" date="2013" name="J. Microbiol.">
        <title>Mucilaginibacter ginsenosidivorax sp. nov., with ginsenoside converting activity isolated from sediment.</title>
        <authorList>
            <person name="Kim J.K."/>
            <person name="Choi T.E."/>
            <person name="Liu Q.M."/>
            <person name="Park H.Y."/>
            <person name="Yi T.H."/>
            <person name="Yoon M.H."/>
            <person name="Kim S.C."/>
            <person name="Im W.T."/>
        </authorList>
    </citation>
    <scope>NUCLEOTIDE SEQUENCE [LARGE SCALE GENOMIC DNA]</scope>
    <source>
        <strain evidence="4 5">KHI28</strain>
    </source>
</reference>
<evidence type="ECO:0000256" key="1">
    <source>
        <dbReference type="SAM" id="Phobius"/>
    </source>
</evidence>
<keyword evidence="1" id="KW-0472">Membrane</keyword>
<proteinExistence type="predicted"/>
<dbReference type="Pfam" id="PF16344">
    <property type="entry name" value="FecR_C"/>
    <property type="match status" value="1"/>
</dbReference>
<dbReference type="InterPro" id="IPR006860">
    <property type="entry name" value="FecR"/>
</dbReference>
<keyword evidence="1" id="KW-0812">Transmembrane</keyword>
<dbReference type="Gene3D" id="2.60.120.1440">
    <property type="match status" value="1"/>
</dbReference>
<dbReference type="PANTHER" id="PTHR30273">
    <property type="entry name" value="PERIPLASMIC SIGNAL SENSOR AND SIGMA FACTOR ACTIVATOR FECR-RELATED"/>
    <property type="match status" value="1"/>
</dbReference>
<evidence type="ECO:0000259" key="2">
    <source>
        <dbReference type="Pfam" id="PF04773"/>
    </source>
</evidence>
<evidence type="ECO:0000313" key="5">
    <source>
        <dbReference type="Proteomes" id="UP000321362"/>
    </source>
</evidence>
<keyword evidence="1" id="KW-1133">Transmembrane helix</keyword>
<dbReference type="OrthoDB" id="1099963at2"/>